<dbReference type="Pfam" id="PF05721">
    <property type="entry name" value="PhyH"/>
    <property type="match status" value="1"/>
</dbReference>
<comment type="similarity">
    <text evidence="1">Belongs to the PhyH family.</text>
</comment>
<name>A0AAV1JEQ8_9NEOP</name>
<sequence>MESTPKVKALLNRIDTEKEKCVLSLEQKQFFEANGYLVIKRLFDFEELYSLKQRFIQVAKGLVDKGNSTIVREAVLLKKGLKGEEAINKIQEIHFDDVFMSYTEHPKLLSVLSQFIGDNIRVMNSMFINKPPGTTQHPPHQDLFYFPFRPAEKIIASWTAIDDVTEENGCLFVIPRSHKLNHLYPHGHAPNTNKLYHGILDESVYDTGKWVQLAMSPGDTVFFHPLLVHGSGPNVATRYRKAITAHYASGSCHYVDVGGTVQELAAKDIEAEAKRRGFNVSFVDTWRYKSKQVMGARSNL</sequence>
<reference evidence="5 6" key="1">
    <citation type="submission" date="2023-11" db="EMBL/GenBank/DDBJ databases">
        <authorList>
            <person name="Okamura Y."/>
        </authorList>
    </citation>
    <scope>NUCLEOTIDE SEQUENCE [LARGE SCALE GENOMIC DNA]</scope>
</reference>
<dbReference type="InterPro" id="IPR047128">
    <property type="entry name" value="PhyH"/>
</dbReference>
<accession>A0AAV1JEQ8</accession>
<evidence type="ECO:0000256" key="1">
    <source>
        <dbReference type="ARBA" id="ARBA00005830"/>
    </source>
</evidence>
<organism evidence="5 6">
    <name type="scientific">Leptosia nina</name>
    <dbReference type="NCBI Taxonomy" id="320188"/>
    <lineage>
        <taxon>Eukaryota</taxon>
        <taxon>Metazoa</taxon>
        <taxon>Ecdysozoa</taxon>
        <taxon>Arthropoda</taxon>
        <taxon>Hexapoda</taxon>
        <taxon>Insecta</taxon>
        <taxon>Pterygota</taxon>
        <taxon>Neoptera</taxon>
        <taxon>Endopterygota</taxon>
        <taxon>Lepidoptera</taxon>
        <taxon>Glossata</taxon>
        <taxon>Ditrysia</taxon>
        <taxon>Papilionoidea</taxon>
        <taxon>Pieridae</taxon>
        <taxon>Pierinae</taxon>
        <taxon>Leptosia</taxon>
    </lineage>
</organism>
<dbReference type="PANTHER" id="PTHR21308:SF1">
    <property type="entry name" value="PHYTANOYL-COA DIOXYGENASE, PEROXISOMAL"/>
    <property type="match status" value="1"/>
</dbReference>
<protein>
    <recommendedName>
        <fullName evidence="2">phytanoyl-CoA dioxygenase</fullName>
        <ecNumber evidence="2">1.14.11.18</ecNumber>
    </recommendedName>
    <alternativeName>
        <fullName evidence="3">Phytanic acid oxidase</fullName>
    </alternativeName>
    <alternativeName>
        <fullName evidence="4">Phytanoyl-CoA alpha-hydroxylase</fullName>
    </alternativeName>
</protein>
<evidence type="ECO:0000256" key="4">
    <source>
        <dbReference type="ARBA" id="ARBA00034924"/>
    </source>
</evidence>
<dbReference type="EC" id="1.14.11.18" evidence="2"/>
<evidence type="ECO:0000313" key="6">
    <source>
        <dbReference type="Proteomes" id="UP001497472"/>
    </source>
</evidence>
<evidence type="ECO:0000313" key="5">
    <source>
        <dbReference type="EMBL" id="CAK1547847.1"/>
    </source>
</evidence>
<dbReference type="SUPFAM" id="SSF51197">
    <property type="entry name" value="Clavaminate synthase-like"/>
    <property type="match status" value="1"/>
</dbReference>
<evidence type="ECO:0000256" key="2">
    <source>
        <dbReference type="ARBA" id="ARBA00034809"/>
    </source>
</evidence>
<dbReference type="Gene3D" id="2.60.120.620">
    <property type="entry name" value="q2cbj1_9rhob like domain"/>
    <property type="match status" value="1"/>
</dbReference>
<dbReference type="GO" id="GO:0001561">
    <property type="term" value="P:fatty acid alpha-oxidation"/>
    <property type="evidence" value="ECO:0007669"/>
    <property type="project" value="InterPro"/>
</dbReference>
<dbReference type="AlphaFoldDB" id="A0AAV1JEQ8"/>
<dbReference type="Proteomes" id="UP001497472">
    <property type="component" value="Unassembled WGS sequence"/>
</dbReference>
<proteinExistence type="inferred from homology"/>
<evidence type="ECO:0000256" key="3">
    <source>
        <dbReference type="ARBA" id="ARBA00034921"/>
    </source>
</evidence>
<dbReference type="EMBL" id="CAVLEF010000009">
    <property type="protein sequence ID" value="CAK1547847.1"/>
    <property type="molecule type" value="Genomic_DNA"/>
</dbReference>
<dbReference type="PANTHER" id="PTHR21308">
    <property type="entry name" value="PHYTANOYL-COA ALPHA-HYDROXYLASE"/>
    <property type="match status" value="1"/>
</dbReference>
<comment type="caution">
    <text evidence="5">The sequence shown here is derived from an EMBL/GenBank/DDBJ whole genome shotgun (WGS) entry which is preliminary data.</text>
</comment>
<gene>
    <name evidence="5" type="ORF">LNINA_LOCUS7288</name>
</gene>
<dbReference type="InterPro" id="IPR008775">
    <property type="entry name" value="Phytyl_CoA_dOase-like"/>
</dbReference>
<keyword evidence="6" id="KW-1185">Reference proteome</keyword>
<dbReference type="GO" id="GO:0048244">
    <property type="term" value="F:phytanoyl-CoA dioxygenase activity"/>
    <property type="evidence" value="ECO:0007669"/>
    <property type="project" value="UniProtKB-EC"/>
</dbReference>